<dbReference type="InterPro" id="IPR002208">
    <property type="entry name" value="SecY/SEC61-alpha"/>
</dbReference>
<name>A0ABS5CXH2_9MOLU</name>
<dbReference type="Gene3D" id="1.10.3370.10">
    <property type="entry name" value="SecY subunit domain"/>
    <property type="match status" value="1"/>
</dbReference>
<evidence type="ECO:0000256" key="8">
    <source>
        <dbReference type="ARBA" id="ARBA00023136"/>
    </source>
</evidence>
<evidence type="ECO:0000256" key="4">
    <source>
        <dbReference type="ARBA" id="ARBA00022692"/>
    </source>
</evidence>
<comment type="function">
    <text evidence="9">The central subunit of the protein translocation channel SecYEG. Consists of two halves formed by TMs 1-5 and 6-10. These two domains form a lateral gate at the front which open onto the bilayer between TMs 2 and 7, and are clamped together by SecE at the back. The channel is closed by both a pore ring composed of hydrophobic SecY resides and a short helix (helix 2A) on the extracellular side of the membrane which forms a plug. The plug probably moves laterally to allow the channel to open. The ring and the pore may move independently.</text>
</comment>
<dbReference type="Proteomes" id="UP001195571">
    <property type="component" value="Unassembled WGS sequence"/>
</dbReference>
<feature type="transmembrane region" description="Helical" evidence="9">
    <location>
        <begin position="387"/>
        <end position="408"/>
    </location>
</feature>
<reference evidence="11" key="1">
    <citation type="submission" date="2021-04" db="EMBL/GenBank/DDBJ databases">
        <title>Genomic features of Candidatus Phytoplasma meliae isolate ChTYXIII (1SrXIII-G).</title>
        <authorList>
            <person name="Fernandez F.D."/>
            <person name="Conci L.R."/>
        </authorList>
    </citation>
    <scope>NUCLEOTIDE SEQUENCE [LARGE SCALE GENOMIC DNA]</scope>
    <source>
        <strain evidence="11">ChTYXIII-Mo</strain>
    </source>
</reference>
<dbReference type="Pfam" id="PF00344">
    <property type="entry name" value="SecY"/>
    <property type="match status" value="1"/>
</dbReference>
<dbReference type="InterPro" id="IPR023201">
    <property type="entry name" value="SecY_dom_sf"/>
</dbReference>
<keyword evidence="12" id="KW-1185">Reference proteome</keyword>
<evidence type="ECO:0000256" key="6">
    <source>
        <dbReference type="ARBA" id="ARBA00022989"/>
    </source>
</evidence>
<evidence type="ECO:0000256" key="10">
    <source>
        <dbReference type="RuleBase" id="RU004349"/>
    </source>
</evidence>
<feature type="transmembrane region" description="Helical" evidence="9">
    <location>
        <begin position="254"/>
        <end position="278"/>
    </location>
</feature>
<feature type="transmembrane region" description="Helical" evidence="9">
    <location>
        <begin position="58"/>
        <end position="79"/>
    </location>
</feature>
<comment type="subcellular location">
    <subcellularLocation>
        <location evidence="9">Cell membrane</location>
        <topology evidence="9">Multi-pass membrane protein</topology>
    </subcellularLocation>
    <subcellularLocation>
        <location evidence="1">Membrane</location>
        <topology evidence="1">Multi-pass membrane protein</topology>
    </subcellularLocation>
</comment>
<dbReference type="NCBIfam" id="TIGR00967">
    <property type="entry name" value="3a0501s007"/>
    <property type="match status" value="1"/>
</dbReference>
<dbReference type="InterPro" id="IPR030659">
    <property type="entry name" value="SecY_CS"/>
</dbReference>
<feature type="transmembrane region" description="Helical" evidence="9">
    <location>
        <begin position="209"/>
        <end position="233"/>
    </location>
</feature>
<dbReference type="SUPFAM" id="SSF103491">
    <property type="entry name" value="Preprotein translocase SecY subunit"/>
    <property type="match status" value="1"/>
</dbReference>
<evidence type="ECO:0000256" key="2">
    <source>
        <dbReference type="ARBA" id="ARBA00005751"/>
    </source>
</evidence>
<feature type="transmembrane region" description="Helical" evidence="9">
    <location>
        <begin position="7"/>
        <end position="28"/>
    </location>
</feature>
<gene>
    <name evidence="9 11" type="primary">secY</name>
    <name evidence="11" type="ORF">CHTY_000200</name>
</gene>
<keyword evidence="5 9" id="KW-0653">Protein transport</keyword>
<dbReference type="PIRSF" id="PIRSF004557">
    <property type="entry name" value="SecY"/>
    <property type="match status" value="1"/>
</dbReference>
<feature type="transmembrane region" description="Helical" evidence="9">
    <location>
        <begin position="100"/>
        <end position="122"/>
    </location>
</feature>
<proteinExistence type="inferred from homology"/>
<dbReference type="HAMAP" id="MF_01465">
    <property type="entry name" value="SecY"/>
    <property type="match status" value="1"/>
</dbReference>
<keyword evidence="8 9" id="KW-0472">Membrane</keyword>
<evidence type="ECO:0000256" key="5">
    <source>
        <dbReference type="ARBA" id="ARBA00022927"/>
    </source>
</evidence>
<keyword evidence="9" id="KW-1003">Cell membrane</keyword>
<comment type="similarity">
    <text evidence="2 9 10">Belongs to the SecY/SEC61-alpha family.</text>
</comment>
<dbReference type="PRINTS" id="PR00303">
    <property type="entry name" value="SECYTRNLCASE"/>
</dbReference>
<dbReference type="EMBL" id="JACAOD020000001">
    <property type="protein sequence ID" value="MBP5835670.1"/>
    <property type="molecule type" value="Genomic_DNA"/>
</dbReference>
<evidence type="ECO:0000256" key="7">
    <source>
        <dbReference type="ARBA" id="ARBA00023010"/>
    </source>
</evidence>
<evidence type="ECO:0000313" key="12">
    <source>
        <dbReference type="Proteomes" id="UP001195571"/>
    </source>
</evidence>
<evidence type="ECO:0000256" key="1">
    <source>
        <dbReference type="ARBA" id="ARBA00004141"/>
    </source>
</evidence>
<dbReference type="PANTHER" id="PTHR10906">
    <property type="entry name" value="SECY/SEC61-ALPHA FAMILY MEMBER"/>
    <property type="match status" value="1"/>
</dbReference>
<accession>A0ABS5CXH2</accession>
<dbReference type="InterPro" id="IPR026593">
    <property type="entry name" value="SecY"/>
</dbReference>
<organism evidence="11 12">
    <name type="scientific">Candidatus Phytoplasma meliae</name>
    <dbReference type="NCBI Taxonomy" id="1848402"/>
    <lineage>
        <taxon>Bacteria</taxon>
        <taxon>Bacillati</taxon>
        <taxon>Mycoplasmatota</taxon>
        <taxon>Mollicutes</taxon>
        <taxon>Acholeplasmatales</taxon>
        <taxon>Acholeplasmataceae</taxon>
        <taxon>Candidatus Phytoplasma</taxon>
        <taxon>16SrXIII (Mexican periwinkle virescence group)</taxon>
    </lineage>
</organism>
<comment type="caution">
    <text evidence="9">Lacks conserved residue(s) required for the propagation of feature annotation.</text>
</comment>
<protein>
    <recommendedName>
        <fullName evidence="9">Protein translocase subunit SecY</fullName>
    </recommendedName>
</protein>
<evidence type="ECO:0000256" key="9">
    <source>
        <dbReference type="HAMAP-Rule" id="MF_01465"/>
    </source>
</evidence>
<feature type="transmembrane region" description="Helical" evidence="9">
    <location>
        <begin position="142"/>
        <end position="164"/>
    </location>
</feature>
<sequence>MKGKLKLILGNPKVIFQILFTLFILFLFKVGGDIDLPLIPKGIDVLRLPWMPFSKTPLWKLFGLGIYPYITASIVVQFLQKLLPLCREWKEQGQMGKRKLNLLTRVLAMLFVFGQTFSYLNAYNRSLNAYNRSFSIVLPPISTLHCFLIALMAAAGCALLIWFSDLINSKGVGNGTSILIMASMSGNLIDSLKEMHQKYLVDYNIEKLLIFAGVLSILLVFLILTVVVQTTSLKIPVHYARNQAHTRGKSYIPFKINTAGVMPLILTSALLQPFQFLAQVIGNESFKYLVNYFNTPKIINFAFALQIVLIVVFSFFSAFMNVNPEDISEHLSKQDAYLAGLRPGEQTTNYLSSLLFKITTLGTIFFVSLVTIPYLMDTFLGLKQMKLGGTSLLIIVSVAIETIQRIMATANKKEYAKLL</sequence>
<evidence type="ECO:0000313" key="11">
    <source>
        <dbReference type="EMBL" id="MBP5835670.1"/>
    </source>
</evidence>
<comment type="caution">
    <text evidence="11">The sequence shown here is derived from an EMBL/GenBank/DDBJ whole genome shotgun (WGS) entry which is preliminary data.</text>
</comment>
<evidence type="ECO:0000256" key="3">
    <source>
        <dbReference type="ARBA" id="ARBA00022448"/>
    </source>
</evidence>
<dbReference type="PROSITE" id="PS00756">
    <property type="entry name" value="SECY_2"/>
    <property type="match status" value="1"/>
</dbReference>
<comment type="subunit">
    <text evidence="9">Component of the Sec protein translocase complex. Heterotrimer consisting of SecY, SecE and SecG subunits. The heterotrimers can form oligomers, although 1 heterotrimer is thought to be able to translocate proteins. Interacts with the ribosome. Interacts with SecDF, and other proteins may be involved. Interacts with SecA.</text>
</comment>
<feature type="transmembrane region" description="Helical" evidence="9">
    <location>
        <begin position="354"/>
        <end position="375"/>
    </location>
</feature>
<keyword evidence="3 9" id="KW-0813">Transport</keyword>
<feature type="transmembrane region" description="Helical" evidence="9">
    <location>
        <begin position="298"/>
        <end position="319"/>
    </location>
</feature>
<keyword evidence="4 9" id="KW-0812">Transmembrane</keyword>
<dbReference type="RefSeq" id="WP_203551935.1">
    <property type="nucleotide sequence ID" value="NZ_JACAOD020000001.1"/>
</dbReference>
<keyword evidence="6 9" id="KW-1133">Transmembrane helix</keyword>
<keyword evidence="7 9" id="KW-0811">Translocation</keyword>